<evidence type="ECO:0000256" key="3">
    <source>
        <dbReference type="ARBA" id="ARBA00022692"/>
    </source>
</evidence>
<evidence type="ECO:0000313" key="9">
    <source>
        <dbReference type="Proteomes" id="UP000502415"/>
    </source>
</evidence>
<feature type="transmembrane region" description="Helical" evidence="6">
    <location>
        <begin position="108"/>
        <end position="126"/>
    </location>
</feature>
<dbReference type="InterPro" id="IPR051258">
    <property type="entry name" value="Diverse_Substrate_Transporter"/>
</dbReference>
<evidence type="ECO:0000256" key="2">
    <source>
        <dbReference type="ARBA" id="ARBA00022475"/>
    </source>
</evidence>
<name>A0A7Z2ZSL2_9BURK</name>
<dbReference type="RefSeq" id="WP_169433978.1">
    <property type="nucleotide sequence ID" value="NZ_CP051685.1"/>
</dbReference>
<keyword evidence="9" id="KW-1185">Reference proteome</keyword>
<keyword evidence="3 6" id="KW-0812">Transmembrane</keyword>
<reference evidence="8 9" key="1">
    <citation type="submission" date="2020-04" db="EMBL/GenBank/DDBJ databases">
        <title>Genome sequencing of novel species.</title>
        <authorList>
            <person name="Heo J."/>
            <person name="Kim S.-J."/>
            <person name="Kim J.-S."/>
            <person name="Hong S.-B."/>
            <person name="Kwon S.-W."/>
        </authorList>
    </citation>
    <scope>NUCLEOTIDE SEQUENCE [LARGE SCALE GENOMIC DNA]</scope>
    <source>
        <strain evidence="8 9">GN2-R2</strain>
    </source>
</reference>
<protein>
    <submittedName>
        <fullName evidence="8">DMT family transporter</fullName>
    </submittedName>
</protein>
<dbReference type="InterPro" id="IPR037185">
    <property type="entry name" value="EmrE-like"/>
</dbReference>
<feature type="transmembrane region" description="Helical" evidence="6">
    <location>
        <begin position="274"/>
        <end position="297"/>
    </location>
</feature>
<accession>A0A7Z2ZSL2</accession>
<dbReference type="PANTHER" id="PTHR42920">
    <property type="entry name" value="OS03G0707200 PROTEIN-RELATED"/>
    <property type="match status" value="1"/>
</dbReference>
<dbReference type="PANTHER" id="PTHR42920:SF5">
    <property type="entry name" value="EAMA DOMAIN-CONTAINING PROTEIN"/>
    <property type="match status" value="1"/>
</dbReference>
<sequence>MPPDTDGATLARERAAHDGPAAAPLLALLGSMVSTYVGAAIAKHLFPQVGSQGVTALRVGLAACLLLAWFRPWRRPLARAHVPDLLVYGAMLGCMNLLIYGAFARIPIGIAVAIEVTGPLLVVLAGSRRIGDFAWLACAVLGLWLLLPVHAHAAALDPLGVLLAGGAALCWAMYIVFGKRVSALQGGQAVAWGMLAAVLFTVPVGVFHAGAALLAPGVLAAGLGVALLSSALPYSLEMTALKRLPRRVFGLVVSASPAVSALAGWLVLGERLAPLQWLAIVLVMLASAGSALTAATVEK</sequence>
<evidence type="ECO:0000313" key="8">
    <source>
        <dbReference type="EMBL" id="QJD99081.1"/>
    </source>
</evidence>
<dbReference type="GO" id="GO:0005886">
    <property type="term" value="C:plasma membrane"/>
    <property type="evidence" value="ECO:0007669"/>
    <property type="project" value="UniProtKB-SubCell"/>
</dbReference>
<comment type="subcellular location">
    <subcellularLocation>
        <location evidence="1">Cell membrane</location>
        <topology evidence="1">Multi-pass membrane protein</topology>
    </subcellularLocation>
</comment>
<evidence type="ECO:0000256" key="4">
    <source>
        <dbReference type="ARBA" id="ARBA00022989"/>
    </source>
</evidence>
<feature type="transmembrane region" description="Helical" evidence="6">
    <location>
        <begin position="189"/>
        <end position="207"/>
    </location>
</feature>
<feature type="transmembrane region" description="Helical" evidence="6">
    <location>
        <begin position="21"/>
        <end position="42"/>
    </location>
</feature>
<dbReference type="InterPro" id="IPR000620">
    <property type="entry name" value="EamA_dom"/>
</dbReference>
<feature type="domain" description="EamA" evidence="7">
    <location>
        <begin position="159"/>
        <end position="288"/>
    </location>
</feature>
<feature type="transmembrane region" description="Helical" evidence="6">
    <location>
        <begin position="85"/>
        <end position="102"/>
    </location>
</feature>
<dbReference type="AlphaFoldDB" id="A0A7Z2ZSL2"/>
<proteinExistence type="predicted"/>
<gene>
    <name evidence="8" type="ORF">HH212_02720</name>
</gene>
<evidence type="ECO:0000256" key="5">
    <source>
        <dbReference type="ARBA" id="ARBA00023136"/>
    </source>
</evidence>
<evidence type="ECO:0000259" key="7">
    <source>
        <dbReference type="Pfam" id="PF00892"/>
    </source>
</evidence>
<keyword evidence="4 6" id="KW-1133">Transmembrane helix</keyword>
<evidence type="ECO:0000256" key="6">
    <source>
        <dbReference type="SAM" id="Phobius"/>
    </source>
</evidence>
<feature type="transmembrane region" description="Helical" evidence="6">
    <location>
        <begin position="133"/>
        <end position="153"/>
    </location>
</feature>
<dbReference type="Proteomes" id="UP000502415">
    <property type="component" value="Chromosome"/>
</dbReference>
<keyword evidence="5 6" id="KW-0472">Membrane</keyword>
<dbReference type="EMBL" id="CP051685">
    <property type="protein sequence ID" value="QJD99081.1"/>
    <property type="molecule type" value="Genomic_DNA"/>
</dbReference>
<feature type="transmembrane region" description="Helical" evidence="6">
    <location>
        <begin position="54"/>
        <end position="73"/>
    </location>
</feature>
<organism evidence="8 9">
    <name type="scientific">Massilia forsythiae</name>
    <dbReference type="NCBI Taxonomy" id="2728020"/>
    <lineage>
        <taxon>Bacteria</taxon>
        <taxon>Pseudomonadati</taxon>
        <taxon>Pseudomonadota</taxon>
        <taxon>Betaproteobacteria</taxon>
        <taxon>Burkholderiales</taxon>
        <taxon>Oxalobacteraceae</taxon>
        <taxon>Telluria group</taxon>
        <taxon>Massilia</taxon>
    </lineage>
</organism>
<feature type="transmembrane region" description="Helical" evidence="6">
    <location>
        <begin position="213"/>
        <end position="236"/>
    </location>
</feature>
<keyword evidence="2" id="KW-1003">Cell membrane</keyword>
<dbReference type="SUPFAM" id="SSF103481">
    <property type="entry name" value="Multidrug resistance efflux transporter EmrE"/>
    <property type="match status" value="2"/>
</dbReference>
<dbReference type="KEGG" id="mfy:HH212_02720"/>
<evidence type="ECO:0000256" key="1">
    <source>
        <dbReference type="ARBA" id="ARBA00004651"/>
    </source>
</evidence>
<dbReference type="Pfam" id="PF00892">
    <property type="entry name" value="EamA"/>
    <property type="match status" value="1"/>
</dbReference>
<feature type="transmembrane region" description="Helical" evidence="6">
    <location>
        <begin position="159"/>
        <end position="177"/>
    </location>
</feature>
<feature type="transmembrane region" description="Helical" evidence="6">
    <location>
        <begin position="248"/>
        <end position="268"/>
    </location>
</feature>